<dbReference type="InterPro" id="IPR032325">
    <property type="entry name" value="DUF4852"/>
</dbReference>
<dbReference type="AlphaFoldDB" id="A0A2A2GEZ5"/>
<feature type="signal peptide" evidence="1">
    <location>
        <begin position="1"/>
        <end position="20"/>
    </location>
</feature>
<dbReference type="Pfam" id="PF16144">
    <property type="entry name" value="DUF4852"/>
    <property type="match status" value="1"/>
</dbReference>
<evidence type="ECO:0000256" key="1">
    <source>
        <dbReference type="SAM" id="SignalP"/>
    </source>
</evidence>
<evidence type="ECO:0000313" key="2">
    <source>
        <dbReference type="EMBL" id="PAU95435.1"/>
    </source>
</evidence>
<gene>
    <name evidence="2" type="ORF">CK240_16600</name>
</gene>
<feature type="chain" id="PRO_5011996720" evidence="1">
    <location>
        <begin position="21"/>
        <end position="600"/>
    </location>
</feature>
<name>A0A2A2GEZ5_9RHOB</name>
<keyword evidence="1" id="KW-0732">Signal</keyword>
<reference evidence="2 3" key="1">
    <citation type="submission" date="2017-09" db="EMBL/GenBank/DDBJ databases">
        <title>Paracoccus alkalisoli sp. nov., isolated from saline alkaline soil.</title>
        <authorList>
            <person name="Dong X."/>
            <person name="Zhang G."/>
        </authorList>
    </citation>
    <scope>NUCLEOTIDE SEQUENCE [LARGE SCALE GENOMIC DNA]</scope>
    <source>
        <strain evidence="2 3">WN007</strain>
    </source>
</reference>
<organism evidence="2 3">
    <name type="scientific">Paracoccus salipaludis</name>
    <dbReference type="NCBI Taxonomy" id="2032623"/>
    <lineage>
        <taxon>Bacteria</taxon>
        <taxon>Pseudomonadati</taxon>
        <taxon>Pseudomonadota</taxon>
        <taxon>Alphaproteobacteria</taxon>
        <taxon>Rhodobacterales</taxon>
        <taxon>Paracoccaceae</taxon>
        <taxon>Paracoccus</taxon>
    </lineage>
</organism>
<protein>
    <submittedName>
        <fullName evidence="2">Uncharacterized protein</fullName>
    </submittedName>
</protein>
<dbReference type="RefSeq" id="WP_095641422.1">
    <property type="nucleotide sequence ID" value="NZ_NSJZ01000033.1"/>
</dbReference>
<proteinExistence type="predicted"/>
<evidence type="ECO:0000313" key="3">
    <source>
        <dbReference type="Proteomes" id="UP000218023"/>
    </source>
</evidence>
<dbReference type="OrthoDB" id="7911455at2"/>
<dbReference type="EMBL" id="NSJZ01000033">
    <property type="protein sequence ID" value="PAU95435.1"/>
    <property type="molecule type" value="Genomic_DNA"/>
</dbReference>
<sequence>MRFRFTILAVVITLFSGAGAQAETADNPSNELLGAILMHKSGKTPNFETIARDSNVFRNADPFDKKKVLEEEIATAKSNFEATVNIDAIRLPVSITFGQYDFEAEGFPVPLFASGTVISSNPKVGFTNAHDFRHFKVEGDKARDIADKVGYSGVTANVLLTDLKPSPSDPRSLVGRVVEIEYTTKDGSMLGSMKAEAEAPVDPAQERALQDAILKQFDLPLLGTELEEARQQLAENFPGIALNSAKDNGDYTRAEIYDYGIHSKDGTVVGMAFGVDSKTAETSVQVVGSRWRSYNPNDRKLVGGRFGSDLDCAGDVESDICGMIHFTKQNGRFLATSIAFAQEFPSAVHSDKVAEVFGDKLEKMKELRIETSLSSNNFLSHYRGTPAASLTYTAGDITPVPHPVFDIFADQPETLTAPVMIVAAQEQTGRALLVTTMTRPLPEADPKTAVDIEPLKEQFVTWCQMDYCSVLKQVSAKLLPLPEEHSEGRLIEAQYSFAEVPAGEVENIPEEAWVAPSPTYILCSASHPALSADNKEWTVINVRSDLVPDQSTILLYLRSCHENAGITAENMAEKIDKLDYDQSIRAVGSYLSFEAMMDTV</sequence>
<accession>A0A2A2GEZ5</accession>
<dbReference type="Proteomes" id="UP000218023">
    <property type="component" value="Unassembled WGS sequence"/>
</dbReference>
<comment type="caution">
    <text evidence="2">The sequence shown here is derived from an EMBL/GenBank/DDBJ whole genome shotgun (WGS) entry which is preliminary data.</text>
</comment>
<keyword evidence="3" id="KW-1185">Reference proteome</keyword>